<dbReference type="Proteomes" id="UP000004633">
    <property type="component" value="Unassembled WGS sequence"/>
</dbReference>
<evidence type="ECO:0000256" key="1">
    <source>
        <dbReference type="SAM" id="Coils"/>
    </source>
</evidence>
<sequence>MERGPVDKTVGSKREGFLLALKADGNYLTVYPEGEDSAIIELADIRQHLDSAGITDYDVLQLARLVRAADGTETKLDPAPEEEEGEENKIIPFTIEIARDAMSAAVRFDDKQGNIPPSTADILEALAEKKIVYGIDREAISRGVSRMTPFMAARGTAPEAGTDARIEKKFDMGEKGRPAARAYDRVDYKDMNIFIRAQIGDVVAVRIPETPGIPGKNVFGEDIAPNPGKPAQLPQGKNTKIVNDHELVAMIDGQIVDDGKISIDPHLVIDSSVDVGTGNIDFAGSVEIRGDVESGFVVKAAGDIEIKGMVGGAEVTGRNVIVHGGIRGMNIGKIRAEEDVSISFVENANISAGRDIFVNDVVLHSEMRAGHHVTVEGKRGIITGGSVGAGESVHASVFGNNFYVQTNIFVGIDPNLQHRYDALEKECKEDEKRLTEIKLSLETLKKQDMSKLSDKRKEQMLQLTKAQFPLAGKIKQMQEELAAMRVELDEMKQGSVSATDTIFPGVNISLNGVKRKVEEELRHTKMRMVDGEIVTAIL</sequence>
<proteinExistence type="predicted"/>
<dbReference type="PANTHER" id="PTHR38032">
    <property type="entry name" value="POLYMERASE-RELATED"/>
    <property type="match status" value="1"/>
</dbReference>
<dbReference type="RefSeq" id="WP_009349236.1">
    <property type="nucleotide sequence ID" value="NZ_GL638130.1"/>
</dbReference>
<reference evidence="4 5" key="1">
    <citation type="submission" date="2010-08" db="EMBL/GenBank/DDBJ databases">
        <authorList>
            <person name="Weinstock G."/>
            <person name="Sodergren E."/>
            <person name="Clifton S."/>
            <person name="Fulton L."/>
            <person name="Fulton B."/>
            <person name="Courtney L."/>
            <person name="Fronick C."/>
            <person name="Harrison M."/>
            <person name="Strong C."/>
            <person name="Farmer C."/>
            <person name="Delahaunty K."/>
            <person name="Markovic C."/>
            <person name="Hall O."/>
            <person name="Minx P."/>
            <person name="Tomlinson C."/>
            <person name="Mitreva M."/>
            <person name="Hou S."/>
            <person name="Chen J."/>
            <person name="Wollam A."/>
            <person name="Pepin K.H."/>
            <person name="Johnson M."/>
            <person name="Bhonagiri V."/>
            <person name="Zhang X."/>
            <person name="Suruliraj S."/>
            <person name="Warren W."/>
            <person name="Chinwalla A."/>
            <person name="Mardis E.R."/>
            <person name="Wilson R.K."/>
        </authorList>
    </citation>
    <scope>NUCLEOTIDE SEQUENCE [LARGE SCALE GENOMIC DNA]</scope>
    <source>
        <strain evidence="4 5">F0399</strain>
    </source>
</reference>
<dbReference type="InterPro" id="IPR005646">
    <property type="entry name" value="FapA"/>
</dbReference>
<feature type="region of interest" description="Disordered" evidence="2">
    <location>
        <begin position="216"/>
        <end position="237"/>
    </location>
</feature>
<dbReference type="InterPro" id="IPR046865">
    <property type="entry name" value="FapA_b_solenoid"/>
</dbReference>
<gene>
    <name evidence="4" type="ORF">HMPREF9555_00556</name>
</gene>
<feature type="domain" description="Flagellar Assembly Protein A N-terminal region" evidence="3">
    <location>
        <begin position="93"/>
        <end position="257"/>
    </location>
</feature>
<protein>
    <recommendedName>
        <fullName evidence="3">Flagellar Assembly Protein A N-terminal region domain-containing protein</fullName>
    </recommendedName>
</protein>
<dbReference type="Pfam" id="PF20250">
    <property type="entry name" value="FapA_N"/>
    <property type="match status" value="1"/>
</dbReference>
<organism evidence="4 5">
    <name type="scientific">Selenomonas artemidis F0399</name>
    <dbReference type="NCBI Taxonomy" id="749551"/>
    <lineage>
        <taxon>Bacteria</taxon>
        <taxon>Bacillati</taxon>
        <taxon>Bacillota</taxon>
        <taxon>Negativicutes</taxon>
        <taxon>Selenomonadales</taxon>
        <taxon>Selenomonadaceae</taxon>
        <taxon>Selenomonas</taxon>
    </lineage>
</organism>
<evidence type="ECO:0000259" key="3">
    <source>
        <dbReference type="Pfam" id="PF20250"/>
    </source>
</evidence>
<dbReference type="InterPro" id="IPR046866">
    <property type="entry name" value="FapA_N"/>
</dbReference>
<feature type="coiled-coil region" evidence="1">
    <location>
        <begin position="420"/>
        <end position="447"/>
    </location>
</feature>
<dbReference type="EMBL" id="AECV01000005">
    <property type="protein sequence ID" value="EFW30263.1"/>
    <property type="molecule type" value="Genomic_DNA"/>
</dbReference>
<dbReference type="STRING" id="749551.HMPREF9555_00556"/>
<evidence type="ECO:0000256" key="2">
    <source>
        <dbReference type="SAM" id="MobiDB-lite"/>
    </source>
</evidence>
<dbReference type="PANTHER" id="PTHR38032:SF1">
    <property type="entry name" value="RNA-BINDING PROTEIN KHPB N-TERMINAL DOMAIN-CONTAINING PROTEIN"/>
    <property type="match status" value="1"/>
</dbReference>
<keyword evidence="1" id="KW-0175">Coiled coil</keyword>
<evidence type="ECO:0000313" key="5">
    <source>
        <dbReference type="Proteomes" id="UP000004633"/>
    </source>
</evidence>
<comment type="caution">
    <text evidence="4">The sequence shown here is derived from an EMBL/GenBank/DDBJ whole genome shotgun (WGS) entry which is preliminary data.</text>
</comment>
<dbReference type="HOGENOM" id="CLU_026157_1_0_9"/>
<keyword evidence="5" id="KW-1185">Reference proteome</keyword>
<evidence type="ECO:0000313" key="4">
    <source>
        <dbReference type="EMBL" id="EFW30263.1"/>
    </source>
</evidence>
<name>E7N0Q5_9FIRM</name>
<dbReference type="Pfam" id="PF03961">
    <property type="entry name" value="FapA"/>
    <property type="match status" value="1"/>
</dbReference>
<accession>E7N0Q5</accession>
<dbReference type="AlphaFoldDB" id="E7N0Q5"/>